<comment type="caution">
    <text evidence="1">The sequence shown here is derived from an EMBL/GenBank/DDBJ whole genome shotgun (WGS) entry which is preliminary data.</text>
</comment>
<evidence type="ECO:0000313" key="1">
    <source>
        <dbReference type="EMBL" id="MBB5201803.1"/>
    </source>
</evidence>
<keyword evidence="2" id="KW-1185">Reference proteome</keyword>
<proteinExistence type="predicted"/>
<evidence type="ECO:0000313" key="2">
    <source>
        <dbReference type="Proteomes" id="UP000571084"/>
    </source>
</evidence>
<reference evidence="1 2" key="1">
    <citation type="submission" date="2020-08" db="EMBL/GenBank/DDBJ databases">
        <title>Genomic Encyclopedia of Type Strains, Phase IV (KMG-IV): sequencing the most valuable type-strain genomes for metagenomic binning, comparative biology and taxonomic classification.</title>
        <authorList>
            <person name="Goeker M."/>
        </authorList>
    </citation>
    <scope>NUCLEOTIDE SEQUENCE [LARGE SCALE GENOMIC DNA]</scope>
    <source>
        <strain evidence="1 2">DSM 23240</strain>
    </source>
</reference>
<protein>
    <submittedName>
        <fullName evidence="1">Uncharacterized protein</fullName>
    </submittedName>
</protein>
<gene>
    <name evidence="1" type="ORF">HNR39_003661</name>
</gene>
<dbReference type="EMBL" id="JACHHQ010000008">
    <property type="protein sequence ID" value="MBB5201803.1"/>
    <property type="molecule type" value="Genomic_DNA"/>
</dbReference>
<accession>A0A840RW30</accession>
<sequence>MLDGERVAGDVESALEPGKEIDAAFFALLIADTE</sequence>
<organism evidence="1 2">
    <name type="scientific">Glaciimonas immobilis</name>
    <dbReference type="NCBI Taxonomy" id="728004"/>
    <lineage>
        <taxon>Bacteria</taxon>
        <taxon>Pseudomonadati</taxon>
        <taxon>Pseudomonadota</taxon>
        <taxon>Betaproteobacteria</taxon>
        <taxon>Burkholderiales</taxon>
        <taxon>Oxalobacteraceae</taxon>
        <taxon>Glaciimonas</taxon>
    </lineage>
</organism>
<name>A0A840RW30_9BURK</name>
<dbReference type="AlphaFoldDB" id="A0A840RW30"/>
<dbReference type="Proteomes" id="UP000571084">
    <property type="component" value="Unassembled WGS sequence"/>
</dbReference>